<dbReference type="InterPro" id="IPR056693">
    <property type="entry name" value="DUF7791"/>
</dbReference>
<dbReference type="STRING" id="1849047.A0A3D8Q5J8"/>
<dbReference type="Proteomes" id="UP000256645">
    <property type="component" value="Unassembled WGS sequence"/>
</dbReference>
<keyword evidence="3" id="KW-0732">Signal</keyword>
<dbReference type="AlphaFoldDB" id="A0A3D8Q5J8"/>
<evidence type="ECO:0000313" key="7">
    <source>
        <dbReference type="Proteomes" id="UP000256645"/>
    </source>
</evidence>
<sequence>MDPLTAISLAASIVSFVQLAVSLFDGTQQIYNSASGSSDETERLEFIYTSLFSLSSKLSLGTERKAIGIRLVASGLPKDAPSLGVLATRCGKDCDELLRIVEQMKLKTRDMITNVDAQIKALRFETQSLKDQRSQQLSEISLGVASIQRQITTITSNQDRKHLSSDEIESLTTKVSELSLRSQEYAKENELLASLNYKQRPARHESIINAHKSTLKWIFSATDTTSNQSGRLADWLENGHGIFWVSGKPGSGKSTFMKFVASHPQTDNLLAMWAAPKTVIKACHYFWSPGTDTQRSQEGLLRSILFDILCSNSQLIPLVCPDRWSSSNSVNMSTSIPWSLTELQGAVKRIAGETDLPVRFCFFIDGLDEFSGDHLLLCESLLELSKSPRIKLLVSSRPWNAFEDNLGRDTASKLYLHELTGKDIQYYVESQLFQHSNWDGLVSEAGEKQANALIEEITVRSRGVFLWVFLVTRLLRDGLTNYDTVLELQKRLENIPSDLGAFFKLMLESVEPFYHNKMAGTLHLALAAKEPLPIILYSFQDLEYSNPSYAFKEKVNPWSRTQMEAFQAPFSRRLNSRCKGLLEIQGKKVEFLHRTVRDFLNTAEMRDFIASKAPQDFDPSFSIFQAYVAWIKHKSFFGGADTAGVESDLQEHVTPVLDQALFYASYGSAEKNALSFDLVDDLEWSIHSHFIASSSNEQSQVSGPTKHRSIAVFRHCLLGASLADYISKKLNEDKTFLDVLEIPPLSTVLGMERSFGFNALHNWSDQHLNLLRELLIRGHDPNQAFTWGQSTQPRTPWSDLIRKLTREDKWLPAIDAGVISLLLEHGADPNIIIQHNSYKGSNSDMITKSVPMLMPAWVCFFTLAFWDLHISVCTGAYIQALDTMLAKVDFDGHSESLQAIINNSKAVQSLDKWEPSSTMREAAFEMVINLLQQTSKQSTYQTFQLIAKAIGVLITHTAQMSTRLIPLQAYVCELFPPSLSRYLSDIIDGLSSGSTNFKVVDGNKSSNDDKRSGSTKKLSKKRVKRRRI</sequence>
<feature type="compositionally biased region" description="Basic residues" evidence="2">
    <location>
        <begin position="1013"/>
        <end position="1028"/>
    </location>
</feature>
<evidence type="ECO:0000256" key="1">
    <source>
        <dbReference type="ARBA" id="ARBA00022737"/>
    </source>
</evidence>
<evidence type="ECO:0000259" key="4">
    <source>
        <dbReference type="Pfam" id="PF24883"/>
    </source>
</evidence>
<feature type="chain" id="PRO_5017699864" evidence="3">
    <location>
        <begin position="23"/>
        <end position="1028"/>
    </location>
</feature>
<feature type="signal peptide" evidence="3">
    <location>
        <begin position="1"/>
        <end position="22"/>
    </location>
</feature>
<comment type="caution">
    <text evidence="6">The sequence shown here is derived from an EMBL/GenBank/DDBJ whole genome shotgun (WGS) entry which is preliminary data.</text>
</comment>
<dbReference type="OrthoDB" id="443402at2759"/>
<reference evidence="6 7" key="1">
    <citation type="journal article" date="2018" name="IMA Fungus">
        <title>IMA Genome-F 9: Draft genome sequence of Annulohypoxylon stygium, Aspergillus mulundensis, Berkeleyomyces basicola (syn. Thielaviopsis basicola), Ceratocystis smalleyi, two Cercospora beticola strains, Coleophoma cylindrospora, Fusarium fracticaudum, Phialophora cf. hyalina, and Morchella septimelata.</title>
        <authorList>
            <person name="Wingfield B.D."/>
            <person name="Bills G.F."/>
            <person name="Dong Y."/>
            <person name="Huang W."/>
            <person name="Nel W.J."/>
            <person name="Swalarsk-Parry B.S."/>
            <person name="Vaghefi N."/>
            <person name="Wilken P.M."/>
            <person name="An Z."/>
            <person name="de Beer Z.W."/>
            <person name="De Vos L."/>
            <person name="Chen L."/>
            <person name="Duong T.A."/>
            <person name="Gao Y."/>
            <person name="Hammerbacher A."/>
            <person name="Kikkert J.R."/>
            <person name="Li Y."/>
            <person name="Li H."/>
            <person name="Li K."/>
            <person name="Li Q."/>
            <person name="Liu X."/>
            <person name="Ma X."/>
            <person name="Naidoo K."/>
            <person name="Pethybridge S.J."/>
            <person name="Sun J."/>
            <person name="Steenkamp E.T."/>
            <person name="van der Nest M.A."/>
            <person name="van Wyk S."/>
            <person name="Wingfield M.J."/>
            <person name="Xiong C."/>
            <person name="Yue Q."/>
            <person name="Zhang X."/>
        </authorList>
    </citation>
    <scope>NUCLEOTIDE SEQUENCE [LARGE SCALE GENOMIC DNA]</scope>
    <source>
        <strain evidence="6 7">BP6252</strain>
    </source>
</reference>
<dbReference type="PANTHER" id="PTHR10039:SF5">
    <property type="entry name" value="NACHT DOMAIN-CONTAINING PROTEIN"/>
    <property type="match status" value="1"/>
</dbReference>
<protein>
    <submittedName>
        <fullName evidence="6">Uncharacterized protein</fullName>
    </submittedName>
</protein>
<organism evidence="6 7">
    <name type="scientific">Coleophoma cylindrospora</name>
    <dbReference type="NCBI Taxonomy" id="1849047"/>
    <lineage>
        <taxon>Eukaryota</taxon>
        <taxon>Fungi</taxon>
        <taxon>Dikarya</taxon>
        <taxon>Ascomycota</taxon>
        <taxon>Pezizomycotina</taxon>
        <taxon>Leotiomycetes</taxon>
        <taxon>Helotiales</taxon>
        <taxon>Dermateaceae</taxon>
        <taxon>Coleophoma</taxon>
    </lineage>
</organism>
<gene>
    <name evidence="6" type="ORF">BP6252_14036</name>
</gene>
<keyword evidence="1" id="KW-0677">Repeat</keyword>
<feature type="domain" description="Nephrocystin 3-like N-terminal" evidence="4">
    <location>
        <begin position="231"/>
        <end position="397"/>
    </location>
</feature>
<evidence type="ECO:0000259" key="5">
    <source>
        <dbReference type="Pfam" id="PF25053"/>
    </source>
</evidence>
<dbReference type="EMBL" id="PDLM01000034">
    <property type="protein sequence ID" value="RDW56684.1"/>
    <property type="molecule type" value="Genomic_DNA"/>
</dbReference>
<keyword evidence="7" id="KW-1185">Reference proteome</keyword>
<dbReference type="PANTHER" id="PTHR10039">
    <property type="entry name" value="AMELOGENIN"/>
    <property type="match status" value="1"/>
</dbReference>
<dbReference type="Pfam" id="PF25053">
    <property type="entry name" value="DUF7791"/>
    <property type="match status" value="1"/>
</dbReference>
<feature type="region of interest" description="Disordered" evidence="2">
    <location>
        <begin position="998"/>
        <end position="1028"/>
    </location>
</feature>
<dbReference type="SUPFAM" id="SSF52540">
    <property type="entry name" value="P-loop containing nucleoside triphosphate hydrolases"/>
    <property type="match status" value="1"/>
</dbReference>
<dbReference type="InterPro" id="IPR027417">
    <property type="entry name" value="P-loop_NTPase"/>
</dbReference>
<feature type="domain" description="DUF7791" evidence="5">
    <location>
        <begin position="509"/>
        <end position="633"/>
    </location>
</feature>
<evidence type="ECO:0000256" key="2">
    <source>
        <dbReference type="SAM" id="MobiDB-lite"/>
    </source>
</evidence>
<evidence type="ECO:0000256" key="3">
    <source>
        <dbReference type="SAM" id="SignalP"/>
    </source>
</evidence>
<dbReference type="InterPro" id="IPR056884">
    <property type="entry name" value="NPHP3-like_N"/>
</dbReference>
<name>A0A3D8Q5J8_9HELO</name>
<dbReference type="Pfam" id="PF24883">
    <property type="entry name" value="NPHP3_N"/>
    <property type="match status" value="1"/>
</dbReference>
<proteinExistence type="predicted"/>
<accession>A0A3D8Q5J8</accession>
<evidence type="ECO:0000313" key="6">
    <source>
        <dbReference type="EMBL" id="RDW56684.1"/>
    </source>
</evidence>
<dbReference type="Gene3D" id="3.40.50.300">
    <property type="entry name" value="P-loop containing nucleotide triphosphate hydrolases"/>
    <property type="match status" value="1"/>
</dbReference>